<sequence length="1286" mass="142901">MSKRLSPLIFVLMTAGTSSAGWLLDSITTRNSVDRTCHNNARAVVADPAGNIHIVWHGKAPDTFQVWYSCWNRDLREWSRDTVISEGNRSVHNPALAADSEGNIYVTWIANGLLKLKRRHHGTGEWEPADSLLGNALDSIVSLAIDRQARQHLLWTGLSGSNKYIGYVFHQNLTGWSNPETVAVLLATEEIRPAIAATADGRLMAVWSQPVTSPLKIFARCRLATGWAEIETVYSYQTSCSPAVCAGADSFYVIWVSGSQNQSVLYRARGENGWGDTCRLNLWDRGKSEPSIICDDSGNLYCVWIDEEPVNRTRQICYRKRTAAGVWDTIQILTPPNANMDRERLSISARQGTVQIAWTDIITQQPYRSGVRLLRYEQLSDVAILRIIHPGDTIDSAAAITPMAVIRNTGELAAESILVFFHLADSSRSSFIDQLGVNESTVVVFESLPVHTRGNATAVCSTFFRNDAIRNNNSVWKNIFVRVQDIVLESIIAPLNRIYDFTVQPRIRIWNAGNVDAGFTACCSIFSLARQQLVYNSMMNLRLGRGVSRDTAFPVWETDTGNYYVRFRMNLSGDLHPENDTASRCFRVVNRDAGVSAILWPTGIVDSGTAAPPQVLIKNYGDDTATVKAKIIIGNTYQDSAFIAVASGDSVITRFNIWQARARNHQTVFCSLSCPGDRNPTNDTTSTSLFVQVLDAGVVAILKPESINSRQEIVPQIQVRNFGNRESNLPVYLSIYDSAGSRIYADSLLLEGLEPEQESLLCFSLWQAAGGSYRALARTGLAADMQPANDTLTRLFRIARRDVAVLRIAAPAETILAEAVTPAIVAHNPGEETVNFHSSLYIFSLPDTTLVYAESLPVRLANGDSARLDFNQWQAEPGSYLVLARVRLEGDENPANDSTGLICFVDSVSTRHWRELLSIPPGPHNKPVRAGGSLVATDTRLFAFKGGGSNEFWEYNPSSRSWMQRASLPDGERGRKIRNGSALCWDGGSRIYALKGNSTREFWYYYIPDDTWLSLPALPDFTPGVRFGSGLAYVPPQDTGKLYCLKGSNTNEFLVYWVKQREWHARRPVPRGPFDKPVRSGSAMTGLGKRVFVLKGVTNELYEYITERDSWRACSALPLTSAGTLKKCRSGTALTSDNHRYIYAFKGGKTTEFWRYDAVLDSWERLQDIPLGTRWRRVGPGGALAFLNGLIYAFKGGGTREFWCYETAAAICPKRIPLSVSTEQLTRRDSPTPALNSGQKLVLNQPLIYDPSGRIVRNRHRQCGVYFIISADQKGKPVTHKIITIK</sequence>
<evidence type="ECO:0008006" key="6">
    <source>
        <dbReference type="Google" id="ProtNLM"/>
    </source>
</evidence>
<dbReference type="EMBL" id="DSTU01000006">
    <property type="protein sequence ID" value="HFJ53934.1"/>
    <property type="molecule type" value="Genomic_DNA"/>
</dbReference>
<dbReference type="InterPro" id="IPR015915">
    <property type="entry name" value="Kelch-typ_b-propeller"/>
</dbReference>
<accession>A0A7C3ES99</accession>
<name>A0A7C3ES99_UNCW3</name>
<evidence type="ECO:0000256" key="2">
    <source>
        <dbReference type="ARBA" id="ARBA00022737"/>
    </source>
</evidence>
<keyword evidence="1" id="KW-0880">Kelch repeat</keyword>
<comment type="caution">
    <text evidence="5">The sequence shown here is derived from an EMBL/GenBank/DDBJ whole genome shotgun (WGS) entry which is preliminary data.</text>
</comment>
<evidence type="ECO:0000313" key="5">
    <source>
        <dbReference type="EMBL" id="HFJ53934.1"/>
    </source>
</evidence>
<evidence type="ECO:0000256" key="1">
    <source>
        <dbReference type="ARBA" id="ARBA00022441"/>
    </source>
</evidence>
<dbReference type="PANTHER" id="PTHR24412:SF489">
    <property type="entry name" value="RING FINGER DOMAIN AND KELCH REPEAT-CONTAINING PROTEIN DDB_G0271372"/>
    <property type="match status" value="1"/>
</dbReference>
<reference evidence="5" key="1">
    <citation type="journal article" date="2020" name="mSystems">
        <title>Genome- and Community-Level Interaction Insights into Carbon Utilization and Element Cycling Functions of Hydrothermarchaeota in Hydrothermal Sediment.</title>
        <authorList>
            <person name="Zhou Z."/>
            <person name="Liu Y."/>
            <person name="Xu W."/>
            <person name="Pan J."/>
            <person name="Luo Z.H."/>
            <person name="Li M."/>
        </authorList>
    </citation>
    <scope>NUCLEOTIDE SEQUENCE [LARGE SCALE GENOMIC DNA]</scope>
    <source>
        <strain evidence="4">SpSt-265</strain>
        <strain evidence="5">SpSt-465</strain>
    </source>
</reference>
<organism evidence="5">
    <name type="scientific">candidate division WOR-3 bacterium</name>
    <dbReference type="NCBI Taxonomy" id="2052148"/>
    <lineage>
        <taxon>Bacteria</taxon>
        <taxon>Bacteria division WOR-3</taxon>
    </lineage>
</organism>
<dbReference type="EMBL" id="DSLG01000002">
    <property type="protein sequence ID" value="HEA86550.1"/>
    <property type="molecule type" value="Genomic_DNA"/>
</dbReference>
<dbReference type="PANTHER" id="PTHR24412">
    <property type="entry name" value="KELCH PROTEIN"/>
    <property type="match status" value="1"/>
</dbReference>
<keyword evidence="3" id="KW-0732">Signal</keyword>
<proteinExistence type="predicted"/>
<protein>
    <recommendedName>
        <fullName evidence="6">CARDB domain-containing protein</fullName>
    </recommendedName>
</protein>
<evidence type="ECO:0000256" key="3">
    <source>
        <dbReference type="SAM" id="SignalP"/>
    </source>
</evidence>
<keyword evidence="2" id="KW-0677">Repeat</keyword>
<dbReference type="Gene3D" id="2.120.10.80">
    <property type="entry name" value="Kelch-type beta propeller"/>
    <property type="match status" value="2"/>
</dbReference>
<feature type="chain" id="PRO_5039870617" description="CARDB domain-containing protein" evidence="3">
    <location>
        <begin position="21"/>
        <end position="1286"/>
    </location>
</feature>
<dbReference type="SUPFAM" id="SSF89372">
    <property type="entry name" value="Fucose-specific lectin"/>
    <property type="match status" value="1"/>
</dbReference>
<gene>
    <name evidence="4" type="ORF">ENP94_00885</name>
    <name evidence="5" type="ORF">ENS16_04510</name>
</gene>
<dbReference type="SUPFAM" id="SSF117281">
    <property type="entry name" value="Kelch motif"/>
    <property type="match status" value="1"/>
</dbReference>
<feature type="signal peptide" evidence="3">
    <location>
        <begin position="1"/>
        <end position="20"/>
    </location>
</feature>
<evidence type="ECO:0000313" key="4">
    <source>
        <dbReference type="EMBL" id="HEA86550.1"/>
    </source>
</evidence>